<dbReference type="RefSeq" id="WP_229340837.1">
    <property type="nucleotide sequence ID" value="NZ_JAJBZG010000005.1"/>
</dbReference>
<dbReference type="Gene3D" id="3.40.1420.30">
    <property type="match status" value="1"/>
</dbReference>
<evidence type="ECO:0000313" key="2">
    <source>
        <dbReference type="Proteomes" id="UP001139414"/>
    </source>
</evidence>
<comment type="caution">
    <text evidence="1">The sequence shown here is derived from an EMBL/GenBank/DDBJ whole genome shotgun (WGS) entry which is preliminary data.</text>
</comment>
<reference evidence="1" key="1">
    <citation type="submission" date="2021-10" db="EMBL/GenBank/DDBJ databases">
        <title>Gramella sp. ASW11-100T, isolated from marine sediment.</title>
        <authorList>
            <person name="Xia C."/>
        </authorList>
    </citation>
    <scope>NUCLEOTIDE SEQUENCE</scope>
    <source>
        <strain evidence="1">ASW11-100</strain>
    </source>
</reference>
<sequence>MKHLLLLFIYILPIFALAQDNKIEKEDRIKLEEMPESVSLFLKENLPENIKKVRYYYETDGQKKSYEAKFKYERYNFSVEFNKDGNLEDVEITAKKNELIKLVYDNIEAHLEQNHERFRIEKIQAQYLSKDGDAKNTFYRSINFRKLQPDNYELIVATKDKGKLEKFEMLFDEMGIFEEQRKIIRNSYDYLLF</sequence>
<proteinExistence type="predicted"/>
<protein>
    <submittedName>
        <fullName evidence="1">Uncharacterized protein</fullName>
    </submittedName>
</protein>
<organism evidence="1 2">
    <name type="scientific">Christiangramia sediminis</name>
    <dbReference type="NCBI Taxonomy" id="2881336"/>
    <lineage>
        <taxon>Bacteria</taxon>
        <taxon>Pseudomonadati</taxon>
        <taxon>Bacteroidota</taxon>
        <taxon>Flavobacteriia</taxon>
        <taxon>Flavobacteriales</taxon>
        <taxon>Flavobacteriaceae</taxon>
        <taxon>Christiangramia</taxon>
    </lineage>
</organism>
<name>A0A9X1LK03_9FLAO</name>
<dbReference type="Proteomes" id="UP001139414">
    <property type="component" value="Unassembled WGS sequence"/>
</dbReference>
<accession>A0A9X1LK03</accession>
<dbReference type="AlphaFoldDB" id="A0A9X1LK03"/>
<dbReference type="SUPFAM" id="SSF160574">
    <property type="entry name" value="BT0923-like"/>
    <property type="match status" value="1"/>
</dbReference>
<keyword evidence="2" id="KW-1185">Reference proteome</keyword>
<evidence type="ECO:0000313" key="1">
    <source>
        <dbReference type="EMBL" id="MCB7481662.1"/>
    </source>
</evidence>
<dbReference type="EMBL" id="JAJBZG010000005">
    <property type="protein sequence ID" value="MCB7481662.1"/>
    <property type="molecule type" value="Genomic_DNA"/>
</dbReference>
<gene>
    <name evidence="1" type="ORF">LGQ90_10360</name>
</gene>